<dbReference type="InterPro" id="IPR019660">
    <property type="entry name" value="Put_sensory_transdc_reg_YbjN"/>
</dbReference>
<keyword evidence="3" id="KW-1185">Reference proteome</keyword>
<name>A0A4R5DKR6_9ACTN</name>
<reference evidence="2 3" key="1">
    <citation type="submission" date="2019-03" db="EMBL/GenBank/DDBJ databases">
        <title>Draft genome sequences of novel Actinobacteria.</title>
        <authorList>
            <person name="Sahin N."/>
            <person name="Ay H."/>
            <person name="Saygin H."/>
        </authorList>
    </citation>
    <scope>NUCLEOTIDE SEQUENCE [LARGE SCALE GENOMIC DNA]</scope>
    <source>
        <strain evidence="2 3">5K138</strain>
    </source>
</reference>
<feature type="region of interest" description="Disordered" evidence="1">
    <location>
        <begin position="22"/>
        <end position="41"/>
    </location>
</feature>
<organism evidence="2 3">
    <name type="scientific">Jiangella asiatica</name>
    <dbReference type="NCBI Taxonomy" id="2530372"/>
    <lineage>
        <taxon>Bacteria</taxon>
        <taxon>Bacillati</taxon>
        <taxon>Actinomycetota</taxon>
        <taxon>Actinomycetes</taxon>
        <taxon>Jiangellales</taxon>
        <taxon>Jiangellaceae</taxon>
        <taxon>Jiangella</taxon>
    </lineage>
</organism>
<dbReference type="Pfam" id="PF10722">
    <property type="entry name" value="YbjN"/>
    <property type="match status" value="1"/>
</dbReference>
<dbReference type="InParanoid" id="A0A4R5DKR6"/>
<comment type="caution">
    <text evidence="2">The sequence shown here is derived from an EMBL/GenBank/DDBJ whole genome shotgun (WGS) entry which is preliminary data.</text>
</comment>
<sequence>MSQLDRLRAQLPPSDDYVLRRQAASPARTGEVSDATTRTDGTLPGQVRDLVRAVLDHMAAVYVEDDGEFIGRWENGFFDFGALVDTDGRADVLQVHAVWERFLPVEDHSAAALFANEWNSERVWPKVFARVEDQLVGLHTEVTVDLGPEPTLDQVDRVINTGIVSSLAVFDEAEAVFSQAQVISAEVDDE</sequence>
<gene>
    <name evidence="2" type="ORF">E1269_07005</name>
</gene>
<protein>
    <submittedName>
        <fullName evidence="2">YbjN domain-containing protein</fullName>
    </submittedName>
</protein>
<dbReference type="Proteomes" id="UP000294739">
    <property type="component" value="Unassembled WGS sequence"/>
</dbReference>
<evidence type="ECO:0000313" key="3">
    <source>
        <dbReference type="Proteomes" id="UP000294739"/>
    </source>
</evidence>
<accession>A0A4R5DKR6</accession>
<dbReference type="OrthoDB" id="3256964at2"/>
<evidence type="ECO:0000313" key="2">
    <source>
        <dbReference type="EMBL" id="TDE12584.1"/>
    </source>
</evidence>
<dbReference type="EMBL" id="SMKZ01000007">
    <property type="protein sequence ID" value="TDE12584.1"/>
    <property type="molecule type" value="Genomic_DNA"/>
</dbReference>
<evidence type="ECO:0000256" key="1">
    <source>
        <dbReference type="SAM" id="MobiDB-lite"/>
    </source>
</evidence>
<proteinExistence type="predicted"/>
<dbReference type="AlphaFoldDB" id="A0A4R5DKR6"/>
<dbReference type="RefSeq" id="WP_131892792.1">
    <property type="nucleotide sequence ID" value="NZ_SMKZ01000007.1"/>
</dbReference>